<name>A0A9Q3BAL9_9BASI</name>
<feature type="compositionally biased region" description="Basic and acidic residues" evidence="1">
    <location>
        <begin position="1"/>
        <end position="14"/>
    </location>
</feature>
<feature type="compositionally biased region" description="Basic and acidic residues" evidence="1">
    <location>
        <begin position="89"/>
        <end position="102"/>
    </location>
</feature>
<feature type="region of interest" description="Disordered" evidence="1">
    <location>
        <begin position="89"/>
        <end position="132"/>
    </location>
</feature>
<dbReference type="EMBL" id="AVOT02000191">
    <property type="protein sequence ID" value="MBW0461627.1"/>
    <property type="molecule type" value="Genomic_DNA"/>
</dbReference>
<reference evidence="2" key="1">
    <citation type="submission" date="2021-03" db="EMBL/GenBank/DDBJ databases">
        <title>Draft genome sequence of rust myrtle Austropuccinia psidii MF-1, a brazilian biotype.</title>
        <authorList>
            <person name="Quecine M.C."/>
            <person name="Pachon D.M.R."/>
            <person name="Bonatelli M.L."/>
            <person name="Correr F.H."/>
            <person name="Franceschini L.M."/>
            <person name="Leite T.F."/>
            <person name="Margarido G.R.A."/>
            <person name="Almeida C.A."/>
            <person name="Ferrarezi J.A."/>
            <person name="Labate C.A."/>
        </authorList>
    </citation>
    <scope>NUCLEOTIDE SEQUENCE</scope>
    <source>
        <strain evidence="2">MF-1</strain>
    </source>
</reference>
<accession>A0A9Q3BAL9</accession>
<evidence type="ECO:0000256" key="1">
    <source>
        <dbReference type="SAM" id="MobiDB-lite"/>
    </source>
</evidence>
<evidence type="ECO:0000313" key="2">
    <source>
        <dbReference type="EMBL" id="MBW0461627.1"/>
    </source>
</evidence>
<keyword evidence="3" id="KW-1185">Reference proteome</keyword>
<feature type="compositionally biased region" description="Polar residues" evidence="1">
    <location>
        <begin position="105"/>
        <end position="132"/>
    </location>
</feature>
<comment type="caution">
    <text evidence="2">The sequence shown here is derived from an EMBL/GenBank/DDBJ whole genome shotgun (WGS) entry which is preliminary data.</text>
</comment>
<feature type="region of interest" description="Disordered" evidence="1">
    <location>
        <begin position="1"/>
        <end position="25"/>
    </location>
</feature>
<gene>
    <name evidence="2" type="ORF">O181_001342</name>
</gene>
<dbReference type="Proteomes" id="UP000765509">
    <property type="component" value="Unassembled WGS sequence"/>
</dbReference>
<organism evidence="2 3">
    <name type="scientific">Austropuccinia psidii MF-1</name>
    <dbReference type="NCBI Taxonomy" id="1389203"/>
    <lineage>
        <taxon>Eukaryota</taxon>
        <taxon>Fungi</taxon>
        <taxon>Dikarya</taxon>
        <taxon>Basidiomycota</taxon>
        <taxon>Pucciniomycotina</taxon>
        <taxon>Pucciniomycetes</taxon>
        <taxon>Pucciniales</taxon>
        <taxon>Sphaerophragmiaceae</taxon>
        <taxon>Austropuccinia</taxon>
    </lineage>
</organism>
<proteinExistence type="predicted"/>
<dbReference type="AlphaFoldDB" id="A0A9Q3BAL9"/>
<evidence type="ECO:0000313" key="3">
    <source>
        <dbReference type="Proteomes" id="UP000765509"/>
    </source>
</evidence>
<feature type="compositionally biased region" description="Polar residues" evidence="1">
    <location>
        <begin position="15"/>
        <end position="25"/>
    </location>
</feature>
<protein>
    <submittedName>
        <fullName evidence="2">Uncharacterized protein</fullName>
    </submittedName>
</protein>
<sequence length="132" mass="14849">MNEAQTDKLYHSEPDNTFLSSKQADTTTRSLIGNLQTHPEGIQKGIAAQKVPDPCRLVEKLHQFLPESEKISAPYQHLQVTKWMESIDGKEKHDAFNSRMEGKQPYTTQTSAKNSPSTQKNQFQCKTAATIS</sequence>